<dbReference type="AlphaFoldDB" id="A0AAD7DEF8"/>
<name>A0AAD7DEF8_9AGAR</name>
<evidence type="ECO:0000313" key="3">
    <source>
        <dbReference type="Proteomes" id="UP001215598"/>
    </source>
</evidence>
<evidence type="ECO:0008006" key="4">
    <source>
        <dbReference type="Google" id="ProtNLM"/>
    </source>
</evidence>
<evidence type="ECO:0000313" key="2">
    <source>
        <dbReference type="EMBL" id="KAJ7703851.1"/>
    </source>
</evidence>
<dbReference type="Gene3D" id="3.30.710.10">
    <property type="entry name" value="Potassium Channel Kv1.1, Chain A"/>
    <property type="match status" value="1"/>
</dbReference>
<accession>A0AAD7DEF8</accession>
<protein>
    <recommendedName>
        <fullName evidence="4">BTB domain-containing protein</fullName>
    </recommendedName>
</protein>
<reference evidence="1" key="1">
    <citation type="submission" date="2023-03" db="EMBL/GenBank/DDBJ databases">
        <title>Massive genome expansion in bonnet fungi (Mycena s.s.) driven by repeated elements and novel gene families across ecological guilds.</title>
        <authorList>
            <consortium name="Lawrence Berkeley National Laboratory"/>
            <person name="Harder C.B."/>
            <person name="Miyauchi S."/>
            <person name="Viragh M."/>
            <person name="Kuo A."/>
            <person name="Thoen E."/>
            <person name="Andreopoulos B."/>
            <person name="Lu D."/>
            <person name="Skrede I."/>
            <person name="Drula E."/>
            <person name="Henrissat B."/>
            <person name="Morin E."/>
            <person name="Kohler A."/>
            <person name="Barry K."/>
            <person name="LaButti K."/>
            <person name="Morin E."/>
            <person name="Salamov A."/>
            <person name="Lipzen A."/>
            <person name="Mereny Z."/>
            <person name="Hegedus B."/>
            <person name="Baldrian P."/>
            <person name="Stursova M."/>
            <person name="Weitz H."/>
            <person name="Taylor A."/>
            <person name="Grigoriev I.V."/>
            <person name="Nagy L.G."/>
            <person name="Martin F."/>
            <person name="Kauserud H."/>
        </authorList>
    </citation>
    <scope>NUCLEOTIDE SEQUENCE</scope>
    <source>
        <strain evidence="1">CBHHK182m</strain>
    </source>
</reference>
<dbReference type="EMBL" id="JARKIB010000877">
    <property type="protein sequence ID" value="KAJ7689757.1"/>
    <property type="molecule type" value="Genomic_DNA"/>
</dbReference>
<organism evidence="1 3">
    <name type="scientific">Mycena metata</name>
    <dbReference type="NCBI Taxonomy" id="1033252"/>
    <lineage>
        <taxon>Eukaryota</taxon>
        <taxon>Fungi</taxon>
        <taxon>Dikarya</taxon>
        <taxon>Basidiomycota</taxon>
        <taxon>Agaricomycotina</taxon>
        <taxon>Agaricomycetes</taxon>
        <taxon>Agaricomycetidae</taxon>
        <taxon>Agaricales</taxon>
        <taxon>Marasmiineae</taxon>
        <taxon>Mycenaceae</taxon>
        <taxon>Mycena</taxon>
    </lineage>
</organism>
<gene>
    <name evidence="2" type="ORF">B0H16DRAFT_1902199</name>
    <name evidence="1" type="ORF">B0H16DRAFT_1905389</name>
</gene>
<comment type="caution">
    <text evidence="1">The sequence shown here is derived from an EMBL/GenBank/DDBJ whole genome shotgun (WGS) entry which is preliminary data.</text>
</comment>
<dbReference type="Proteomes" id="UP001215598">
    <property type="component" value="Unassembled WGS sequence"/>
</dbReference>
<keyword evidence="3" id="KW-1185">Reference proteome</keyword>
<evidence type="ECO:0000313" key="1">
    <source>
        <dbReference type="EMBL" id="KAJ7689757.1"/>
    </source>
</evidence>
<dbReference type="EMBL" id="JARKIB010000495">
    <property type="protein sequence ID" value="KAJ7703851.1"/>
    <property type="molecule type" value="Genomic_DNA"/>
</dbReference>
<dbReference type="InterPro" id="IPR011333">
    <property type="entry name" value="SKP1/BTB/POZ_sf"/>
</dbReference>
<sequence length="300" mass="34667">MNGPEINTGQWTRNEPHWYEDGSICIRVEHRLYKLHRSLLLKGSEVMAALFTIPDGKASDDPNREGTEHYPLYLEGITTEEFDDFLGGFLYRVEYRPIADADKERIFTNLLKLSDKWIVEAGKTYAIDNLENILLPPSRRLQLAGQFNISHWVHPAVKSILSRKLTELTREDLACIGLDVLAILVKAKEYMDVEVKRTASVAPTMTADPSWGCTDHKSCIRVWKRLWRDRIGWQLLHPKFPMRTDEILWTAQKFDHPGLAKKCLDDVCREIQNNVLFFDERIVPAAADAIMRYHHMPVPN</sequence>
<proteinExistence type="predicted"/>